<dbReference type="PANTHER" id="PTHR30093:SF34">
    <property type="entry name" value="PREPILIN PEPTIDASE-DEPENDENT PROTEIN D"/>
    <property type="match status" value="1"/>
</dbReference>
<evidence type="ECO:0000256" key="4">
    <source>
        <dbReference type="SAM" id="Phobius"/>
    </source>
</evidence>
<dbReference type="AlphaFoldDB" id="A0A0Q9YBU7"/>
<dbReference type="InterPro" id="IPR045584">
    <property type="entry name" value="Pilin-like"/>
</dbReference>
<comment type="similarity">
    <text evidence="1 3">Belongs to the N-Me-Phe pilin family.</text>
</comment>
<evidence type="ECO:0000256" key="2">
    <source>
        <dbReference type="ARBA" id="ARBA00022481"/>
    </source>
</evidence>
<keyword evidence="7" id="KW-1185">Reference proteome</keyword>
<dbReference type="GO" id="GO:0007155">
    <property type="term" value="P:cell adhesion"/>
    <property type="evidence" value="ECO:0007669"/>
    <property type="project" value="InterPro"/>
</dbReference>
<dbReference type="InterPro" id="IPR001082">
    <property type="entry name" value="Pilin"/>
</dbReference>
<proteinExistence type="inferred from homology"/>
<dbReference type="STRING" id="437022.CC99x_01781"/>
<evidence type="ECO:0000313" key="6">
    <source>
        <dbReference type="EMBL" id="MCS5709178.1"/>
    </source>
</evidence>
<dbReference type="RefSeq" id="WP_057624882.1">
    <property type="nucleotide sequence ID" value="NZ_LKHV02000001.1"/>
</dbReference>
<keyword evidence="2" id="KW-0488">Methylation</keyword>
<accession>A0A0Q9YBU7</accession>
<dbReference type="Pfam" id="PF00114">
    <property type="entry name" value="Pilin"/>
    <property type="match status" value="1"/>
</dbReference>
<dbReference type="GO" id="GO:0009289">
    <property type="term" value="C:pilus"/>
    <property type="evidence" value="ECO:0007669"/>
    <property type="project" value="InterPro"/>
</dbReference>
<organism evidence="5">
    <name type="scientific">Candidatus Berkiella cookevillensis</name>
    <dbReference type="NCBI Taxonomy" id="437022"/>
    <lineage>
        <taxon>Bacteria</taxon>
        <taxon>Pseudomonadati</taxon>
        <taxon>Pseudomonadota</taxon>
        <taxon>Gammaproteobacteria</taxon>
        <taxon>Candidatus Berkiellales</taxon>
        <taxon>Candidatus Berkiellaceae</taxon>
        <taxon>Candidatus Berkiella</taxon>
    </lineage>
</organism>
<dbReference type="InterPro" id="IPR012902">
    <property type="entry name" value="N_methyl_site"/>
</dbReference>
<dbReference type="OrthoDB" id="5918848at2"/>
<name>A0A0Q9YBU7_9GAMM</name>
<keyword evidence="4" id="KW-0472">Membrane</keyword>
<keyword evidence="4" id="KW-1133">Transmembrane helix</keyword>
<dbReference type="Proteomes" id="UP000051494">
    <property type="component" value="Unassembled WGS sequence"/>
</dbReference>
<dbReference type="EMBL" id="LKHV02000001">
    <property type="protein sequence ID" value="MCS5709178.1"/>
    <property type="molecule type" value="Genomic_DNA"/>
</dbReference>
<keyword evidence="4" id="KW-0812">Transmembrane</keyword>
<evidence type="ECO:0000256" key="3">
    <source>
        <dbReference type="RuleBase" id="RU000389"/>
    </source>
</evidence>
<keyword evidence="3" id="KW-0281">Fimbrium</keyword>
<dbReference type="PANTHER" id="PTHR30093">
    <property type="entry name" value="GENERAL SECRETION PATHWAY PROTEIN G"/>
    <property type="match status" value="1"/>
</dbReference>
<dbReference type="PROSITE" id="PS00409">
    <property type="entry name" value="PROKAR_NTER_METHYL"/>
    <property type="match status" value="1"/>
</dbReference>
<protein>
    <submittedName>
        <fullName evidence="5">Fimbrial protein</fullName>
    </submittedName>
    <submittedName>
        <fullName evidence="6">Pilin</fullName>
    </submittedName>
</protein>
<feature type="transmembrane region" description="Helical" evidence="4">
    <location>
        <begin position="12"/>
        <end position="33"/>
    </location>
</feature>
<comment type="caution">
    <text evidence="5">The sequence shown here is derived from an EMBL/GenBank/DDBJ whole genome shotgun (WGS) entry which is preliminary data.</text>
</comment>
<reference evidence="5" key="1">
    <citation type="submission" date="2015-09" db="EMBL/GenBank/DDBJ databases">
        <title>Draft Genome Sequences of Two Novel Amoeba-resistant Intranuclear Bacteria, Candidatus Berkiella cookevillensis and Candidatus Berkiella aquae.</title>
        <authorList>
            <person name="Mehari Y.T."/>
            <person name="Arivett B.A."/>
            <person name="Farone A.L."/>
            <person name="Gunderson J.H."/>
            <person name="Farone M.B."/>
        </authorList>
    </citation>
    <scope>NUCLEOTIDE SEQUENCE [LARGE SCALE GENOMIC DNA]</scope>
    <source>
        <strain evidence="5">CC99</strain>
    </source>
</reference>
<gene>
    <name evidence="5" type="primary">pilE</name>
    <name evidence="6" type="ORF">CC99x_009700</name>
    <name evidence="5" type="ORF">CC99x_01781</name>
</gene>
<reference evidence="6" key="3">
    <citation type="submission" date="2021-06" db="EMBL/GenBank/DDBJ databases">
        <title>Genomic Description and Analysis of Intracellular Bacteria, Candidatus Berkiella cookevillensis and Candidatus Berkiella aquae.</title>
        <authorList>
            <person name="Kidane D.T."/>
            <person name="Mehari Y.T."/>
            <person name="Rice F.C."/>
            <person name="Arivett B.A."/>
            <person name="Farone A.L."/>
            <person name="Berk S.G."/>
            <person name="Farone M.B."/>
        </authorList>
    </citation>
    <scope>NUCLEOTIDE SEQUENCE</scope>
    <source>
        <strain evidence="6">CC99</strain>
    </source>
</reference>
<evidence type="ECO:0000256" key="1">
    <source>
        <dbReference type="ARBA" id="ARBA00005233"/>
    </source>
</evidence>
<dbReference type="Gene3D" id="3.30.700.10">
    <property type="entry name" value="Glycoprotein, Type 4 Pilin"/>
    <property type="match status" value="1"/>
</dbReference>
<dbReference type="EMBL" id="LKHV01000009">
    <property type="protein sequence ID" value="KRG18069.1"/>
    <property type="molecule type" value="Genomic_DNA"/>
</dbReference>
<dbReference type="SUPFAM" id="SSF54523">
    <property type="entry name" value="Pili subunits"/>
    <property type="match status" value="1"/>
</dbReference>
<sequence>MNTQKAASGFTLIELMIVVAIIGILAAIAIPAYNDYMVRARTSELINVAANAKTAVSEFRIAQGSFPTSNATAGVTTISTALVSSLGVGANGVITITGNQTALGTGAAFAITLTPSFANGAVSWDCSATGATQFAPASCR</sequence>
<dbReference type="Pfam" id="PF07963">
    <property type="entry name" value="N_methyl"/>
    <property type="match status" value="1"/>
</dbReference>
<dbReference type="NCBIfam" id="TIGR02532">
    <property type="entry name" value="IV_pilin_GFxxxE"/>
    <property type="match status" value="1"/>
</dbReference>
<reference evidence="6" key="2">
    <citation type="journal article" date="2016" name="Genome Announc.">
        <title>Draft Genome Sequences of Two Novel Amoeba-Resistant Intranuclear Bacteria, 'Candidatus Berkiella cookevillensis' and 'Candidatus Berkiella aquae'.</title>
        <authorList>
            <person name="Mehari Y.T."/>
            <person name="Arivett B.A."/>
            <person name="Farone A.L."/>
            <person name="Gunderson J.H."/>
            <person name="Farone M.B."/>
        </authorList>
    </citation>
    <scope>NUCLEOTIDE SEQUENCE</scope>
    <source>
        <strain evidence="6">CC99</strain>
    </source>
</reference>
<evidence type="ECO:0000313" key="7">
    <source>
        <dbReference type="Proteomes" id="UP000051494"/>
    </source>
</evidence>
<evidence type="ECO:0000313" key="5">
    <source>
        <dbReference type="EMBL" id="KRG18069.1"/>
    </source>
</evidence>